<sequence length="266" mass="29703">MQNKINNGINYNGRIMNILISNDDGIYADGIQSLAKALKNIANVTVAAPLYERSGASQSLTIHQPVHVKEVVRNGEFLGYGINGSPADCIKLALFDICREKPDYIISGINKGPNNACNIHYSGTVGAAAEGAVNGIMSFAVSLTGYHHKDYSVSADFMKDFIQKAHLIPKASLLYNINIPPLKREEIKGVRWTYASQYSYLLNYDKGIDPFGENFYWLADFREPEHIDKWTDDGALSEDYISITPLLMDRTDYKALEQIQKLGDIW</sequence>
<dbReference type="GO" id="GO:0008253">
    <property type="term" value="F:5'-nucleotidase activity"/>
    <property type="evidence" value="ECO:0007669"/>
    <property type="project" value="UniProtKB-UniRule"/>
</dbReference>
<comment type="subcellular location">
    <subcellularLocation>
        <location evidence="7">Cytoplasm</location>
    </subcellularLocation>
</comment>
<dbReference type="Pfam" id="PF01975">
    <property type="entry name" value="SurE"/>
    <property type="match status" value="1"/>
</dbReference>
<feature type="binding site" evidence="7">
    <location>
        <position position="110"/>
    </location>
    <ligand>
        <name>a divalent metal cation</name>
        <dbReference type="ChEBI" id="CHEBI:60240"/>
    </ligand>
</feature>
<dbReference type="eggNOG" id="COG0496">
    <property type="taxonomic scope" value="Bacteria"/>
</dbReference>
<dbReference type="InterPro" id="IPR036523">
    <property type="entry name" value="SurE-like_sf"/>
</dbReference>
<evidence type="ECO:0000313" key="9">
    <source>
        <dbReference type="Proteomes" id="UP000017429"/>
    </source>
</evidence>
<dbReference type="PANTHER" id="PTHR30457:SF12">
    <property type="entry name" value="5'_3'-NUCLEOTIDASE SURE"/>
    <property type="match status" value="1"/>
</dbReference>
<reference evidence="8" key="1">
    <citation type="journal article" date="2014" name="Genome Announc.">
        <title>Draft genome sequences of the altered schaedler flora, a defined bacterial community from gnotobiotic mice.</title>
        <authorList>
            <person name="Wannemuehler M.J."/>
            <person name="Overstreet A.M."/>
            <person name="Ward D.V."/>
            <person name="Phillips G.J."/>
        </authorList>
    </citation>
    <scope>NUCLEOTIDE SEQUENCE</scope>
    <source>
        <strain evidence="8">ASF457</strain>
    </source>
</reference>
<dbReference type="Proteomes" id="UP000017429">
    <property type="component" value="Chromosome"/>
</dbReference>
<comment type="function">
    <text evidence="7">Nucleotidase that shows phosphatase activity on nucleoside 5'-monophosphates.</text>
</comment>
<dbReference type="GO" id="GO:0005737">
    <property type="term" value="C:cytoplasm"/>
    <property type="evidence" value="ECO:0007669"/>
    <property type="project" value="UniProtKB-SubCell"/>
</dbReference>
<name>V2PXJ5_9BACT</name>
<comment type="catalytic activity">
    <reaction evidence="1 7">
        <text>a ribonucleoside 5'-phosphate + H2O = a ribonucleoside + phosphate</text>
        <dbReference type="Rhea" id="RHEA:12484"/>
        <dbReference type="ChEBI" id="CHEBI:15377"/>
        <dbReference type="ChEBI" id="CHEBI:18254"/>
        <dbReference type="ChEBI" id="CHEBI:43474"/>
        <dbReference type="ChEBI" id="CHEBI:58043"/>
        <dbReference type="EC" id="3.1.3.5"/>
    </reaction>
</comment>
<reference evidence="8" key="3">
    <citation type="submission" date="2022-06" db="EMBL/GenBank/DDBJ databases">
        <title>Resources to Facilitate Use of the Altered Schaedler Flora (ASF) Mouse Model to Study Microbiome Function.</title>
        <authorList>
            <person name="Proctor A."/>
            <person name="Parvinroo S."/>
            <person name="Richie T."/>
            <person name="Jia X."/>
            <person name="Lee S.T.M."/>
            <person name="Karp P.D."/>
            <person name="Paley S."/>
            <person name="Kostic A.D."/>
            <person name="Pierre J.F."/>
            <person name="Wannemuehler M.J."/>
            <person name="Phillips G.J."/>
        </authorList>
    </citation>
    <scope>NUCLEOTIDE SEQUENCE</scope>
    <source>
        <strain evidence="8">ASF457</strain>
    </source>
</reference>
<keyword evidence="3 7" id="KW-0963">Cytoplasm</keyword>
<accession>V2PXJ5</accession>
<dbReference type="EMBL" id="CP097562">
    <property type="protein sequence ID" value="USF25001.1"/>
    <property type="molecule type" value="Genomic_DNA"/>
</dbReference>
<feature type="binding site" evidence="7">
    <location>
        <position position="24"/>
    </location>
    <ligand>
        <name>a divalent metal cation</name>
        <dbReference type="ChEBI" id="CHEBI:60240"/>
    </ligand>
</feature>
<dbReference type="NCBIfam" id="TIGR00087">
    <property type="entry name" value="surE"/>
    <property type="match status" value="1"/>
</dbReference>
<comment type="cofactor">
    <cofactor evidence="7">
        <name>a divalent metal cation</name>
        <dbReference type="ChEBI" id="CHEBI:60240"/>
    </cofactor>
    <text evidence="7">Binds 1 divalent metal cation per subunit.</text>
</comment>
<evidence type="ECO:0000256" key="7">
    <source>
        <dbReference type="HAMAP-Rule" id="MF_00060"/>
    </source>
</evidence>
<dbReference type="GO" id="GO:0008254">
    <property type="term" value="F:3'-nucleotidase activity"/>
    <property type="evidence" value="ECO:0007669"/>
    <property type="project" value="TreeGrafter"/>
</dbReference>
<dbReference type="EC" id="3.1.3.5" evidence="7"/>
<evidence type="ECO:0000256" key="2">
    <source>
        <dbReference type="ARBA" id="ARBA00011062"/>
    </source>
</evidence>
<evidence type="ECO:0000313" key="8">
    <source>
        <dbReference type="EMBL" id="USF25001.1"/>
    </source>
</evidence>
<dbReference type="GO" id="GO:0000166">
    <property type="term" value="F:nucleotide binding"/>
    <property type="evidence" value="ECO:0007669"/>
    <property type="project" value="UniProtKB-KW"/>
</dbReference>
<evidence type="ECO:0000256" key="5">
    <source>
        <dbReference type="ARBA" id="ARBA00022741"/>
    </source>
</evidence>
<evidence type="ECO:0000256" key="4">
    <source>
        <dbReference type="ARBA" id="ARBA00022723"/>
    </source>
</evidence>
<dbReference type="PANTHER" id="PTHR30457">
    <property type="entry name" value="5'-NUCLEOTIDASE SURE"/>
    <property type="match status" value="1"/>
</dbReference>
<feature type="binding site" evidence="7">
    <location>
        <position position="54"/>
    </location>
    <ligand>
        <name>a divalent metal cation</name>
        <dbReference type="ChEBI" id="CHEBI:60240"/>
    </ligand>
</feature>
<evidence type="ECO:0000256" key="3">
    <source>
        <dbReference type="ARBA" id="ARBA00022490"/>
    </source>
</evidence>
<dbReference type="HAMAP" id="MF_00060">
    <property type="entry name" value="SurE"/>
    <property type="match status" value="1"/>
</dbReference>
<keyword evidence="4 7" id="KW-0479">Metal-binding</keyword>
<keyword evidence="6 7" id="KW-0378">Hydrolase</keyword>
<keyword evidence="5 7" id="KW-0547">Nucleotide-binding</keyword>
<dbReference type="AlphaFoldDB" id="V2PXJ5"/>
<dbReference type="InterPro" id="IPR002828">
    <property type="entry name" value="SurE-like_Pase/nucleotidase"/>
</dbReference>
<dbReference type="InterPro" id="IPR030048">
    <property type="entry name" value="SurE"/>
</dbReference>
<protein>
    <recommendedName>
        <fullName evidence="7">5'-nucleotidase SurE</fullName>
        <ecNumber evidence="7">3.1.3.5</ecNumber>
    </recommendedName>
    <alternativeName>
        <fullName evidence="7">Nucleoside 5'-monophosphate phosphohydrolase</fullName>
    </alternativeName>
</protein>
<dbReference type="KEGG" id="msch:N508_002096"/>
<gene>
    <name evidence="7 8" type="primary">surE</name>
    <name evidence="8" type="ORF">N508_002096</name>
</gene>
<evidence type="ECO:0000256" key="1">
    <source>
        <dbReference type="ARBA" id="ARBA00000815"/>
    </source>
</evidence>
<keyword evidence="9" id="KW-1185">Reference proteome</keyword>
<dbReference type="SUPFAM" id="SSF64167">
    <property type="entry name" value="SurE-like"/>
    <property type="match status" value="1"/>
</dbReference>
<dbReference type="GO" id="GO:0046872">
    <property type="term" value="F:metal ion binding"/>
    <property type="evidence" value="ECO:0007669"/>
    <property type="project" value="UniProtKB-UniRule"/>
</dbReference>
<evidence type="ECO:0000256" key="6">
    <source>
        <dbReference type="ARBA" id="ARBA00022801"/>
    </source>
</evidence>
<organism evidence="8 9">
    <name type="scientific">Mucispirillum schaedleri ASF457</name>
    <dbReference type="NCBI Taxonomy" id="1379858"/>
    <lineage>
        <taxon>Bacteria</taxon>
        <taxon>Pseudomonadati</taxon>
        <taxon>Deferribacterota</taxon>
        <taxon>Deferribacteres</taxon>
        <taxon>Deferribacterales</taxon>
        <taxon>Mucispirillaceae</taxon>
        <taxon>Mucispirillum</taxon>
    </lineage>
</organism>
<reference evidence="8" key="2">
    <citation type="submission" date="2022-05" db="EMBL/GenBank/DDBJ databases">
        <authorList>
            <person name="Proctor A.L."/>
            <person name="Phillips G.J."/>
            <person name="Wannemuehler M.J."/>
        </authorList>
    </citation>
    <scope>NUCLEOTIDE SEQUENCE</scope>
    <source>
        <strain evidence="8">ASF457</strain>
    </source>
</reference>
<feature type="binding site" evidence="7">
    <location>
        <position position="23"/>
    </location>
    <ligand>
        <name>a divalent metal cation</name>
        <dbReference type="ChEBI" id="CHEBI:60240"/>
    </ligand>
</feature>
<proteinExistence type="inferred from homology"/>
<dbReference type="GO" id="GO:0004309">
    <property type="term" value="F:exopolyphosphatase activity"/>
    <property type="evidence" value="ECO:0007669"/>
    <property type="project" value="TreeGrafter"/>
</dbReference>
<dbReference type="Gene3D" id="3.40.1210.10">
    <property type="entry name" value="Survival protein SurE-like phosphatase/nucleotidase"/>
    <property type="match status" value="1"/>
</dbReference>
<comment type="similarity">
    <text evidence="2 7">Belongs to the SurE nucleotidase family.</text>
</comment>